<dbReference type="InterPro" id="IPR029016">
    <property type="entry name" value="GAF-like_dom_sf"/>
</dbReference>
<evidence type="ECO:0000256" key="8">
    <source>
        <dbReference type="ARBA" id="ARBA00022692"/>
    </source>
</evidence>
<dbReference type="Pfam" id="PF08448">
    <property type="entry name" value="PAS_4"/>
    <property type="match status" value="1"/>
</dbReference>
<keyword evidence="10" id="KW-0418">Kinase</keyword>
<evidence type="ECO:0000256" key="4">
    <source>
        <dbReference type="ARBA" id="ARBA00012438"/>
    </source>
</evidence>
<dbReference type="SUPFAM" id="SSF55781">
    <property type="entry name" value="GAF domain-like"/>
    <property type="match status" value="1"/>
</dbReference>
<keyword evidence="17" id="KW-1185">Reference proteome</keyword>
<evidence type="ECO:0000313" key="17">
    <source>
        <dbReference type="Proteomes" id="UP000287394"/>
    </source>
</evidence>
<dbReference type="PROSITE" id="PS50110">
    <property type="entry name" value="RESPONSE_REGULATORY"/>
    <property type="match status" value="2"/>
</dbReference>
<dbReference type="PRINTS" id="PR00344">
    <property type="entry name" value="BCTRLSENSOR"/>
</dbReference>
<dbReference type="FunFam" id="3.30.565.10:FF:000010">
    <property type="entry name" value="Sensor histidine kinase RcsC"/>
    <property type="match status" value="1"/>
</dbReference>
<dbReference type="Gene3D" id="1.10.287.130">
    <property type="match status" value="1"/>
</dbReference>
<dbReference type="GO" id="GO:0005524">
    <property type="term" value="F:ATP binding"/>
    <property type="evidence" value="ECO:0007669"/>
    <property type="project" value="UniProtKB-KW"/>
</dbReference>
<dbReference type="GO" id="GO:0000155">
    <property type="term" value="F:phosphorelay sensor kinase activity"/>
    <property type="evidence" value="ECO:0007669"/>
    <property type="project" value="InterPro"/>
</dbReference>
<dbReference type="InterPro" id="IPR001789">
    <property type="entry name" value="Sig_transdc_resp-reg_receiver"/>
</dbReference>
<dbReference type="InterPro" id="IPR005467">
    <property type="entry name" value="His_kinase_dom"/>
</dbReference>
<dbReference type="InterPro" id="IPR008207">
    <property type="entry name" value="Sig_transdc_His_kin_Hpt_dom"/>
</dbReference>
<dbReference type="PROSITE" id="PS50109">
    <property type="entry name" value="HIS_KIN"/>
    <property type="match status" value="1"/>
</dbReference>
<dbReference type="InterPro" id="IPR035965">
    <property type="entry name" value="PAS-like_dom_sf"/>
</dbReference>
<dbReference type="KEGG" id="ccot:CCAX7_26530"/>
<dbReference type="Gene3D" id="3.30.565.10">
    <property type="entry name" value="Histidine kinase-like ATPase, C-terminal domain"/>
    <property type="match status" value="1"/>
</dbReference>
<dbReference type="InterPro" id="IPR013767">
    <property type="entry name" value="PAS_fold"/>
</dbReference>
<dbReference type="InterPro" id="IPR013656">
    <property type="entry name" value="PAS_4"/>
</dbReference>
<comment type="catalytic activity">
    <reaction evidence="1">
        <text>ATP + protein L-histidine = ADP + protein N-phospho-L-histidine.</text>
        <dbReference type="EC" id="2.7.13.3"/>
    </reaction>
</comment>
<evidence type="ECO:0000256" key="3">
    <source>
        <dbReference type="ARBA" id="ARBA00006402"/>
    </source>
</evidence>
<dbReference type="SMART" id="SM00086">
    <property type="entry name" value="PAC"/>
    <property type="match status" value="3"/>
</dbReference>
<evidence type="ECO:0000256" key="13">
    <source>
        <dbReference type="ARBA" id="ARBA00023012"/>
    </source>
</evidence>
<proteinExistence type="inferred from homology"/>
<keyword evidence="14" id="KW-0472">Membrane</keyword>
<evidence type="ECO:0000256" key="10">
    <source>
        <dbReference type="ARBA" id="ARBA00022777"/>
    </source>
</evidence>
<evidence type="ECO:0000256" key="15">
    <source>
        <dbReference type="ARBA" id="ARBA00074306"/>
    </source>
</evidence>
<dbReference type="SMART" id="SM00387">
    <property type="entry name" value="HATPase_c"/>
    <property type="match status" value="1"/>
</dbReference>
<dbReference type="SUPFAM" id="SSF55785">
    <property type="entry name" value="PYP-like sensor domain (PAS domain)"/>
    <property type="match status" value="4"/>
</dbReference>
<dbReference type="GO" id="GO:0006355">
    <property type="term" value="P:regulation of DNA-templated transcription"/>
    <property type="evidence" value="ECO:0007669"/>
    <property type="project" value="InterPro"/>
</dbReference>
<dbReference type="InterPro" id="IPR000014">
    <property type="entry name" value="PAS"/>
</dbReference>
<comment type="similarity">
    <text evidence="3">In the N-terminal section; belongs to the phytochrome family.</text>
</comment>
<reference evidence="16 17" key="1">
    <citation type="journal article" date="2019" name="Int. J. Syst. Evol. Microbiol.">
        <title>Capsulimonas corticalis gen. nov., sp. nov., an aerobic capsulated bacterium, of a novel bacterial order, Capsulimonadales ord. nov., of the class Armatimonadia of the phylum Armatimonadetes.</title>
        <authorList>
            <person name="Li J."/>
            <person name="Kudo C."/>
            <person name="Tonouchi A."/>
        </authorList>
    </citation>
    <scope>NUCLEOTIDE SEQUENCE [LARGE SCALE GENOMIC DNA]</scope>
    <source>
        <strain evidence="16 17">AX-7</strain>
    </source>
</reference>
<evidence type="ECO:0000256" key="11">
    <source>
        <dbReference type="ARBA" id="ARBA00022840"/>
    </source>
</evidence>
<dbReference type="InterPro" id="IPR003594">
    <property type="entry name" value="HATPase_dom"/>
</dbReference>
<dbReference type="InterPro" id="IPR036641">
    <property type="entry name" value="HPT_dom_sf"/>
</dbReference>
<dbReference type="Pfam" id="PF00512">
    <property type="entry name" value="HisKA"/>
    <property type="match status" value="1"/>
</dbReference>
<dbReference type="InterPro" id="IPR011006">
    <property type="entry name" value="CheY-like_superfamily"/>
</dbReference>
<dbReference type="SUPFAM" id="SSF55874">
    <property type="entry name" value="ATPase domain of HSP90 chaperone/DNA topoisomerase II/histidine kinase"/>
    <property type="match status" value="1"/>
</dbReference>
<dbReference type="SUPFAM" id="SSF47384">
    <property type="entry name" value="Homodimeric domain of signal transducing histidine kinase"/>
    <property type="match status" value="1"/>
</dbReference>
<dbReference type="NCBIfam" id="TIGR00229">
    <property type="entry name" value="sensory_box"/>
    <property type="match status" value="3"/>
</dbReference>
<evidence type="ECO:0000256" key="9">
    <source>
        <dbReference type="ARBA" id="ARBA00022741"/>
    </source>
</evidence>
<keyword evidence="6" id="KW-0597">Phosphoprotein</keyword>
<dbReference type="GO" id="GO:0005886">
    <property type="term" value="C:plasma membrane"/>
    <property type="evidence" value="ECO:0007669"/>
    <property type="project" value="UniProtKB-SubCell"/>
</dbReference>
<gene>
    <name evidence="16" type="ORF">CCAX7_26530</name>
</gene>
<sequence length="1367" mass="149525">MTSPIPDNEEQRLEALRRYRILDTPPDLSFDRITALAARVFETPIALVTLLDEDRQWLKSRHGVDVCQTDRGVAFCAHAIMTTDVLVVEDARLDPRFSDNPLVVGGPQVRFYAGAPLRTQDGLNLGTLCVLDIKPRAFSEDQRQNLADMAAMAMSELDLHLRSQELALICRRERETNSLLATVTKYMPGVIFALDENGVYTLMDGAGVRSANLDPREMVGKSCMDVLSSSPDLRDCVARALKGELTAWIGEYQGVCYETHGRTIRDDSGKITGLIAVANDITLRRTTEQELRRIVLQTEHLLASLPSVLIGVDETDVITVWSAAASRLFGKTTSDMVGKPFAECGILWDWIEITRAVRECKASSQVVRLDDVCYMRPDGSESILGVSINPISESSVGNMGFLLLAADVSRRRQEEEALRQAELKFRSIFENAVEGIFQSTPDGRFLSVNPAFARIAGYETPDELMAHVTDAGKNLYVNPVERQEFVRRLMTDGIIKDFLIQHRRKDGGLGWITASARTIKDASGAVSYFEGSVLDITERKHAAEGMSQLAAIVESSDDAIIGKTLDDVIVSWNPGAERLYGYSLEEAVGRKFNELVPPAHASDGSPSLMERLLRLEPISSFETARVAKDERVVEISVSISLIRNAEGEPIGVSSIARDITLQKQAQQELADTAFELEWRNWELAEARDAALAAARLKSEFLANMSHEIRTPMNGVIGMIDVLLHTPLDEGQLDCARTVKQCADALMTVINDILDFSKIEAGKMTIETVEFTLHELLEDVCVLLSAKAKEKNQELVCAMPPLSFAPTFGAGRILGDPSRLRQVATNLLSNAVKFTDDGGEVVLGAELMSESATEATWRIFVQDNGIGIPKDRQAAIFESFTQADGSTTRRYGGTGLGLTICRQLVELMGGTLAVESDAGQGSTFSFELTFEKQVKGSAPARLPKTLPPLRVLAVDASGESRRKLQSLLGAWGCRVTVASGEASALKLLSGELSVEGADAILIDSEVEDGDGVAVARRLKAEANLSDVPIILLTGREARSQEDTKLFAALVRKPLRQSEMFQALARLFGTGDPSGFEDVERPEQILLDVSARSARVLLVEDTPINQKVARRLLEQGGYEMDGLTVANNGAEAVEAFQSGVFDLILMDVQMPGMDGLAATGAIRRWEFAEERTRTPIVAMTAHAMTGDRERCLSAGMDDYITKPINAPDLYAALNRGLSEAPYASETRHAAEGVPAEPDSGEEREEIASQEILDPSRLAQLCAGDLNFEREMLLEFLGAAPRMRQRCEMMQEIGDCAGLQHWAHTLKGAAAAIGAMRLVDLCQEWENAAAEEDVSRVDSQAARVSKEMERVETHLNARVAAIGEPYAKSL</sequence>
<dbReference type="InterPro" id="IPR003018">
    <property type="entry name" value="GAF"/>
</dbReference>
<keyword evidence="9" id="KW-0547">Nucleotide-binding</keyword>
<evidence type="ECO:0000313" key="16">
    <source>
        <dbReference type="EMBL" id="BDI30602.1"/>
    </source>
</evidence>
<dbReference type="PANTHER" id="PTHR45339:SF1">
    <property type="entry name" value="HYBRID SIGNAL TRANSDUCTION HISTIDINE KINASE J"/>
    <property type="match status" value="1"/>
</dbReference>
<evidence type="ECO:0000256" key="6">
    <source>
        <dbReference type="ARBA" id="ARBA00022553"/>
    </source>
</evidence>
<accession>A0A402D6L7</accession>
<evidence type="ECO:0000256" key="2">
    <source>
        <dbReference type="ARBA" id="ARBA00004651"/>
    </source>
</evidence>
<keyword evidence="13" id="KW-0902">Two-component regulatory system</keyword>
<dbReference type="PROSITE" id="PS50113">
    <property type="entry name" value="PAC"/>
    <property type="match status" value="4"/>
</dbReference>
<dbReference type="Proteomes" id="UP000287394">
    <property type="component" value="Chromosome"/>
</dbReference>
<dbReference type="Pfam" id="PF00989">
    <property type="entry name" value="PAS"/>
    <property type="match status" value="2"/>
</dbReference>
<dbReference type="Gene3D" id="3.30.450.40">
    <property type="match status" value="1"/>
</dbReference>
<keyword evidence="12" id="KW-1133">Transmembrane helix</keyword>
<dbReference type="CDD" id="cd00088">
    <property type="entry name" value="HPT"/>
    <property type="match status" value="1"/>
</dbReference>
<dbReference type="Gene3D" id="3.40.50.2300">
    <property type="match status" value="2"/>
</dbReference>
<dbReference type="Pfam" id="PF01627">
    <property type="entry name" value="Hpt"/>
    <property type="match status" value="1"/>
</dbReference>
<dbReference type="InterPro" id="IPR000700">
    <property type="entry name" value="PAS-assoc_C"/>
</dbReference>
<dbReference type="PROSITE" id="PS50112">
    <property type="entry name" value="PAS"/>
    <property type="match status" value="3"/>
</dbReference>
<keyword evidence="11" id="KW-0067">ATP-binding</keyword>
<evidence type="ECO:0000256" key="12">
    <source>
        <dbReference type="ARBA" id="ARBA00022989"/>
    </source>
</evidence>
<dbReference type="SUPFAM" id="SSF52172">
    <property type="entry name" value="CheY-like"/>
    <property type="match status" value="2"/>
</dbReference>
<dbReference type="SUPFAM" id="SSF47226">
    <property type="entry name" value="Histidine-containing phosphotransfer domain, HPT domain"/>
    <property type="match status" value="1"/>
</dbReference>
<dbReference type="SMART" id="SM00065">
    <property type="entry name" value="GAF"/>
    <property type="match status" value="1"/>
</dbReference>
<protein>
    <recommendedName>
        <fullName evidence="15">Circadian input-output histidine kinase CikA</fullName>
        <ecNumber evidence="4">2.7.13.3</ecNumber>
    </recommendedName>
</protein>
<dbReference type="CDD" id="cd17546">
    <property type="entry name" value="REC_hyHK_CKI1_RcsC-like"/>
    <property type="match status" value="1"/>
</dbReference>
<keyword evidence="7" id="KW-0808">Transferase</keyword>
<dbReference type="PANTHER" id="PTHR45339">
    <property type="entry name" value="HYBRID SIGNAL TRANSDUCTION HISTIDINE KINASE J"/>
    <property type="match status" value="1"/>
</dbReference>
<dbReference type="SMART" id="SM00091">
    <property type="entry name" value="PAS"/>
    <property type="match status" value="4"/>
</dbReference>
<dbReference type="Pfam" id="PF02518">
    <property type="entry name" value="HATPase_c"/>
    <property type="match status" value="1"/>
</dbReference>
<dbReference type="EMBL" id="AP025739">
    <property type="protein sequence ID" value="BDI30602.1"/>
    <property type="molecule type" value="Genomic_DNA"/>
</dbReference>
<evidence type="ECO:0000256" key="1">
    <source>
        <dbReference type="ARBA" id="ARBA00000085"/>
    </source>
</evidence>
<dbReference type="InterPro" id="IPR036097">
    <property type="entry name" value="HisK_dim/P_sf"/>
</dbReference>
<evidence type="ECO:0000256" key="7">
    <source>
        <dbReference type="ARBA" id="ARBA00022679"/>
    </source>
</evidence>
<dbReference type="InterPro" id="IPR036890">
    <property type="entry name" value="HATPase_C_sf"/>
</dbReference>
<evidence type="ECO:0000256" key="14">
    <source>
        <dbReference type="ARBA" id="ARBA00023136"/>
    </source>
</evidence>
<dbReference type="CDD" id="cd00082">
    <property type="entry name" value="HisKA"/>
    <property type="match status" value="1"/>
</dbReference>
<keyword evidence="8" id="KW-0812">Transmembrane</keyword>
<dbReference type="Pfam" id="PF00072">
    <property type="entry name" value="Response_reg"/>
    <property type="match status" value="2"/>
</dbReference>
<dbReference type="CDD" id="cd00130">
    <property type="entry name" value="PAS"/>
    <property type="match status" value="3"/>
</dbReference>
<dbReference type="EC" id="2.7.13.3" evidence="4"/>
<organism evidence="16 17">
    <name type="scientific">Capsulimonas corticalis</name>
    <dbReference type="NCBI Taxonomy" id="2219043"/>
    <lineage>
        <taxon>Bacteria</taxon>
        <taxon>Bacillati</taxon>
        <taxon>Armatimonadota</taxon>
        <taxon>Armatimonadia</taxon>
        <taxon>Capsulimonadales</taxon>
        <taxon>Capsulimonadaceae</taxon>
        <taxon>Capsulimonas</taxon>
    </lineage>
</organism>
<dbReference type="PROSITE" id="PS50894">
    <property type="entry name" value="HPT"/>
    <property type="match status" value="1"/>
</dbReference>
<dbReference type="Pfam" id="PF01590">
    <property type="entry name" value="GAF"/>
    <property type="match status" value="1"/>
</dbReference>
<name>A0A402D6L7_9BACT</name>
<dbReference type="InterPro" id="IPR003661">
    <property type="entry name" value="HisK_dim/P_dom"/>
</dbReference>
<dbReference type="Pfam" id="PF13426">
    <property type="entry name" value="PAS_9"/>
    <property type="match status" value="1"/>
</dbReference>
<dbReference type="Gene3D" id="3.30.450.20">
    <property type="entry name" value="PAS domain"/>
    <property type="match status" value="4"/>
</dbReference>
<dbReference type="Gene3D" id="1.20.120.160">
    <property type="entry name" value="HPT domain"/>
    <property type="match status" value="1"/>
</dbReference>
<keyword evidence="5" id="KW-1003">Cell membrane</keyword>
<dbReference type="FunFam" id="1.10.287.130:FF:000003">
    <property type="entry name" value="Histidine kinase"/>
    <property type="match status" value="1"/>
</dbReference>
<comment type="subcellular location">
    <subcellularLocation>
        <location evidence="2">Cell membrane</location>
        <topology evidence="2">Multi-pass membrane protein</topology>
    </subcellularLocation>
</comment>
<dbReference type="RefSeq" id="WP_165864675.1">
    <property type="nucleotide sequence ID" value="NZ_AP025739.1"/>
</dbReference>
<dbReference type="InterPro" id="IPR001610">
    <property type="entry name" value="PAC"/>
</dbReference>
<dbReference type="SMART" id="SM00388">
    <property type="entry name" value="HisKA"/>
    <property type="match status" value="1"/>
</dbReference>
<dbReference type="SMART" id="SM00448">
    <property type="entry name" value="REC"/>
    <property type="match status" value="2"/>
</dbReference>
<dbReference type="CDD" id="cd16922">
    <property type="entry name" value="HATPase_EvgS-ArcB-TorS-like"/>
    <property type="match status" value="1"/>
</dbReference>
<evidence type="ECO:0000256" key="5">
    <source>
        <dbReference type="ARBA" id="ARBA00022475"/>
    </source>
</evidence>
<dbReference type="InterPro" id="IPR004358">
    <property type="entry name" value="Sig_transdc_His_kin-like_C"/>
</dbReference>